<evidence type="ECO:0000259" key="13">
    <source>
        <dbReference type="Pfam" id="PF03446"/>
    </source>
</evidence>
<dbReference type="InterPro" id="IPR013328">
    <property type="entry name" value="6PGD_dom2"/>
</dbReference>
<evidence type="ECO:0000256" key="9">
    <source>
        <dbReference type="ARBA" id="ARBA00029596"/>
    </source>
</evidence>
<organism evidence="14 15">
    <name type="scientific">Nocardiopsis tropica</name>
    <dbReference type="NCBI Taxonomy" id="109330"/>
    <lineage>
        <taxon>Bacteria</taxon>
        <taxon>Bacillati</taxon>
        <taxon>Actinomycetota</taxon>
        <taxon>Actinomycetes</taxon>
        <taxon>Streptosporangiales</taxon>
        <taxon>Nocardiopsidaceae</taxon>
        <taxon>Nocardiopsis</taxon>
    </lineage>
</organism>
<dbReference type="InterPro" id="IPR008927">
    <property type="entry name" value="6-PGluconate_DH-like_C_sf"/>
</dbReference>
<dbReference type="CDD" id="cd16841">
    <property type="entry name" value="RraA_family"/>
    <property type="match status" value="1"/>
</dbReference>
<comment type="similarity">
    <text evidence="3">Belongs to the class II aldolase/RraA-like family.</text>
</comment>
<comment type="caution">
    <text evidence="14">The sequence shown here is derived from an EMBL/GenBank/DDBJ whole genome shotgun (WGS) entry which is preliminary data.</text>
</comment>
<dbReference type="Gene3D" id="3.50.30.40">
    <property type="entry name" value="Ribonuclease E inhibitor RraA/RraA-like"/>
    <property type="match status" value="1"/>
</dbReference>
<dbReference type="InterPro" id="IPR005493">
    <property type="entry name" value="RraA/RraA-like"/>
</dbReference>
<dbReference type="InterPro" id="IPR036291">
    <property type="entry name" value="NAD(P)-bd_dom_sf"/>
</dbReference>
<dbReference type="InterPro" id="IPR036704">
    <property type="entry name" value="RraA/RraA-like_sf"/>
</dbReference>
<evidence type="ECO:0000313" key="15">
    <source>
        <dbReference type="Proteomes" id="UP001348641"/>
    </source>
</evidence>
<evidence type="ECO:0000313" key="14">
    <source>
        <dbReference type="EMBL" id="MEE2054401.1"/>
    </source>
</evidence>
<evidence type="ECO:0000256" key="12">
    <source>
        <dbReference type="ARBA" id="ARBA00047973"/>
    </source>
</evidence>
<dbReference type="SUPFAM" id="SSF89562">
    <property type="entry name" value="RraA-like"/>
    <property type="match status" value="1"/>
</dbReference>
<evidence type="ECO:0000256" key="6">
    <source>
        <dbReference type="ARBA" id="ARBA00012947"/>
    </source>
</evidence>
<evidence type="ECO:0000256" key="5">
    <source>
        <dbReference type="ARBA" id="ARBA00012213"/>
    </source>
</evidence>
<accession>A0ABU7KYP1</accession>
<dbReference type="Gene3D" id="1.10.1040.10">
    <property type="entry name" value="N-(1-d-carboxylethyl)-l-norvaline Dehydrogenase, domain 2"/>
    <property type="match status" value="1"/>
</dbReference>
<dbReference type="EMBL" id="JAUUCC010000109">
    <property type="protein sequence ID" value="MEE2054401.1"/>
    <property type="molecule type" value="Genomic_DNA"/>
</dbReference>
<protein>
    <recommendedName>
        <fullName evidence="7">Putative 4-hydroxy-4-methyl-2-oxoglutarate aldolase</fullName>
        <ecNumber evidence="6">4.1.1.112</ecNumber>
        <ecNumber evidence="5">4.1.3.17</ecNumber>
    </recommendedName>
    <alternativeName>
        <fullName evidence="11">Oxaloacetate decarboxylase</fullName>
    </alternativeName>
    <alternativeName>
        <fullName evidence="9">Regulator of ribonuclease activity homolog</fullName>
    </alternativeName>
    <alternativeName>
        <fullName evidence="10">RraA-like protein</fullName>
    </alternativeName>
</protein>
<evidence type="ECO:0000256" key="11">
    <source>
        <dbReference type="ARBA" id="ARBA00032305"/>
    </source>
</evidence>
<evidence type="ECO:0000256" key="3">
    <source>
        <dbReference type="ARBA" id="ARBA00008621"/>
    </source>
</evidence>
<proteinExistence type="inferred from homology"/>
<reference evidence="14 15" key="1">
    <citation type="submission" date="2023-07" db="EMBL/GenBank/DDBJ databases">
        <authorList>
            <person name="Girao M."/>
            <person name="Carvalho M.F."/>
        </authorList>
    </citation>
    <scope>NUCLEOTIDE SEQUENCE [LARGE SCALE GENOMIC DNA]</scope>
    <source>
        <strain evidence="14 15">66/93</strain>
    </source>
</reference>
<name>A0ABU7KYP1_9ACTN</name>
<dbReference type="InterPro" id="IPR006115">
    <property type="entry name" value="6PGDH_NADP-bd"/>
</dbReference>
<dbReference type="RefSeq" id="WP_330161251.1">
    <property type="nucleotide sequence ID" value="NZ_JAUUCC010000109.1"/>
</dbReference>
<evidence type="ECO:0000256" key="7">
    <source>
        <dbReference type="ARBA" id="ARBA00016549"/>
    </source>
</evidence>
<evidence type="ECO:0000256" key="10">
    <source>
        <dbReference type="ARBA" id="ARBA00030169"/>
    </source>
</evidence>
<evidence type="ECO:0000256" key="2">
    <source>
        <dbReference type="ARBA" id="ARBA00001968"/>
    </source>
</evidence>
<comment type="function">
    <text evidence="8">Catalyzes the aldol cleavage of 4-hydroxy-4-methyl-2-oxoglutarate (HMG) into 2 molecules of pyruvate. Also contains a secondary oxaloacetate (OAA) decarboxylase activity due to the common pyruvate enolate transition state formed following C-C bond cleavage in the retro-aldol and decarboxylation reactions.</text>
</comment>
<dbReference type="Proteomes" id="UP001348641">
    <property type="component" value="Unassembled WGS sequence"/>
</dbReference>
<feature type="domain" description="6-phosphogluconate dehydrogenase NADP-binding" evidence="13">
    <location>
        <begin position="8"/>
        <end position="117"/>
    </location>
</feature>
<sequence length="455" mass="46031">MIEGVTMKVAVLGLGEAGATYATAFAAAGWEVSGYDPGETPTPAGVGRAASTADAVAGADLVLGLATAAHAVAAADAARPALRADAVYVDLNASSPETKIRVAEVLGASARVVDGAIIGSVLVLGARAKVLLSGAASGDAVRLLGAVDAGTEPIGGEVGDATRRKLLRSVFMKGLGALITEAVDAGAAAGEEAWVREQIADALSEGPAALDRLNKGTRLHALRRSHELRASIELLAGLGVDAPVSAGAADRHLARARRAQDDTRALADAFAGIPTAAVGDGRDRLGFVAPHIRSVWPGARVAGRALTVLTRPGDNRALHRALGQALPGDVLVVNGGGDRSRALLGELIAERALNRGIRGMVVDGAVRDVDELRDLGFPVWAAGVSPAGPYKDGPGHVGVPIAVGGAVCATGDIVVADGDGVFVVPRLEAEQALRAAQAVVEDEARRRDAIRGERG</sequence>
<dbReference type="EC" id="4.1.3.17" evidence="5"/>
<comment type="catalytic activity">
    <reaction evidence="1">
        <text>4-hydroxy-4-methyl-2-oxoglutarate = 2 pyruvate</text>
        <dbReference type="Rhea" id="RHEA:22748"/>
        <dbReference type="ChEBI" id="CHEBI:15361"/>
        <dbReference type="ChEBI" id="CHEBI:58276"/>
        <dbReference type="EC" id="4.1.3.17"/>
    </reaction>
</comment>
<dbReference type="Pfam" id="PF03737">
    <property type="entry name" value="RraA-like"/>
    <property type="match status" value="1"/>
</dbReference>
<gene>
    <name evidence="14" type="ORF">Q8A49_28270</name>
</gene>
<comment type="cofactor">
    <cofactor evidence="2">
        <name>a divalent metal cation</name>
        <dbReference type="ChEBI" id="CHEBI:60240"/>
    </cofactor>
</comment>
<comment type="subunit">
    <text evidence="4">Homotrimer.</text>
</comment>
<dbReference type="PANTHER" id="PTHR33254">
    <property type="entry name" value="4-HYDROXY-4-METHYL-2-OXOGLUTARATE ALDOLASE 3-RELATED"/>
    <property type="match status" value="1"/>
</dbReference>
<dbReference type="Gene3D" id="3.40.50.720">
    <property type="entry name" value="NAD(P)-binding Rossmann-like Domain"/>
    <property type="match status" value="1"/>
</dbReference>
<evidence type="ECO:0000256" key="1">
    <source>
        <dbReference type="ARBA" id="ARBA00001342"/>
    </source>
</evidence>
<dbReference type="SUPFAM" id="SSF51735">
    <property type="entry name" value="NAD(P)-binding Rossmann-fold domains"/>
    <property type="match status" value="1"/>
</dbReference>
<dbReference type="EC" id="4.1.1.112" evidence="6"/>
<dbReference type="Pfam" id="PF03446">
    <property type="entry name" value="NAD_binding_2"/>
    <property type="match status" value="1"/>
</dbReference>
<comment type="catalytic activity">
    <reaction evidence="12">
        <text>oxaloacetate + H(+) = pyruvate + CO2</text>
        <dbReference type="Rhea" id="RHEA:15641"/>
        <dbReference type="ChEBI" id="CHEBI:15361"/>
        <dbReference type="ChEBI" id="CHEBI:15378"/>
        <dbReference type="ChEBI" id="CHEBI:16452"/>
        <dbReference type="ChEBI" id="CHEBI:16526"/>
        <dbReference type="EC" id="4.1.1.112"/>
    </reaction>
</comment>
<dbReference type="PANTHER" id="PTHR33254:SF4">
    <property type="entry name" value="4-HYDROXY-4-METHYL-2-OXOGLUTARATE ALDOLASE 3-RELATED"/>
    <property type="match status" value="1"/>
</dbReference>
<dbReference type="SUPFAM" id="SSF48179">
    <property type="entry name" value="6-phosphogluconate dehydrogenase C-terminal domain-like"/>
    <property type="match status" value="1"/>
</dbReference>
<evidence type="ECO:0000256" key="8">
    <source>
        <dbReference type="ARBA" id="ARBA00025046"/>
    </source>
</evidence>
<evidence type="ECO:0000256" key="4">
    <source>
        <dbReference type="ARBA" id="ARBA00011233"/>
    </source>
</evidence>